<dbReference type="InterPro" id="IPR020843">
    <property type="entry name" value="ER"/>
</dbReference>
<feature type="domain" description="Enoyl reductase (ER)" evidence="3">
    <location>
        <begin position="13"/>
        <end position="336"/>
    </location>
</feature>
<dbReference type="Pfam" id="PF00107">
    <property type="entry name" value="ADH_zinc_N"/>
    <property type="match status" value="1"/>
</dbReference>
<dbReference type="Gene3D" id="3.90.180.10">
    <property type="entry name" value="Medium-chain alcohol dehydrogenases, catalytic domain"/>
    <property type="match status" value="1"/>
</dbReference>
<dbReference type="SUPFAM" id="SSF51735">
    <property type="entry name" value="NAD(P)-binding Rossmann-fold domains"/>
    <property type="match status" value="1"/>
</dbReference>
<dbReference type="OrthoDB" id="3509362at2759"/>
<dbReference type="InterPro" id="IPR036291">
    <property type="entry name" value="NAD(P)-bd_dom_sf"/>
</dbReference>
<evidence type="ECO:0000313" key="5">
    <source>
        <dbReference type="Proteomes" id="UP000481858"/>
    </source>
</evidence>
<dbReference type="InParanoid" id="A0A7C8NDY6"/>
<dbReference type="InterPro" id="IPR011032">
    <property type="entry name" value="GroES-like_sf"/>
</dbReference>
<evidence type="ECO:0000256" key="1">
    <source>
        <dbReference type="ARBA" id="ARBA00008072"/>
    </source>
</evidence>
<dbReference type="Proteomes" id="UP000481858">
    <property type="component" value="Unassembled WGS sequence"/>
</dbReference>
<sequence>MSLNKAAWSMAPRTRPLEVRAAPMSTPGDNQILIKNHAIAINPIDAKMQQIAMYPVDYPAIFGQDVAGEVVAIGPNVTRFKKGQRVLGNTSFPSKRSEDKGFQAYTILNVNMTSEIPSSIPMERAVVIPTGLTTAASGLFQSDFLNLRLPTAPATSKSTNEVLLIWGGASSVGCNAIQLAVAAGYDVFTAVSPRNFDLVKKLGASHAFDYQNASAVSDLLKVAKGRKVAGAFDACGRAVNSCVEFVQKADGVKLVACTMGGFPAPPEGIKVGYVYGPSIADNHVAKAIYEDFLPKALEAGTYVPAPEPLVSGKGLECIQGAMDLHSKGVSARKVVVLL</sequence>
<dbReference type="InterPro" id="IPR047122">
    <property type="entry name" value="Trans-enoyl_RdTase-like"/>
</dbReference>
<evidence type="ECO:0000259" key="3">
    <source>
        <dbReference type="SMART" id="SM00829"/>
    </source>
</evidence>
<dbReference type="SMART" id="SM00829">
    <property type="entry name" value="PKS_ER"/>
    <property type="match status" value="1"/>
</dbReference>
<dbReference type="InterPro" id="IPR013154">
    <property type="entry name" value="ADH-like_N"/>
</dbReference>
<protein>
    <recommendedName>
        <fullName evidence="3">Enoyl reductase (ER) domain-containing protein</fullName>
    </recommendedName>
</protein>
<comment type="caution">
    <text evidence="4">The sequence shown here is derived from an EMBL/GenBank/DDBJ whole genome shotgun (WGS) entry which is preliminary data.</text>
</comment>
<evidence type="ECO:0000256" key="2">
    <source>
        <dbReference type="ARBA" id="ARBA00023002"/>
    </source>
</evidence>
<dbReference type="AlphaFoldDB" id="A0A7C8NDY6"/>
<reference evidence="4 5" key="1">
    <citation type="submission" date="2019-12" db="EMBL/GenBank/DDBJ databases">
        <title>Draft genome sequence of the ascomycete Xylaria multiplex DSM 110363.</title>
        <authorList>
            <person name="Buettner E."/>
            <person name="Kellner H."/>
        </authorList>
    </citation>
    <scope>NUCLEOTIDE SEQUENCE [LARGE SCALE GENOMIC DNA]</scope>
    <source>
        <strain evidence="4 5">DSM 110363</strain>
    </source>
</reference>
<accession>A0A7C8NDY6</accession>
<dbReference type="PANTHER" id="PTHR45348">
    <property type="entry name" value="HYPOTHETICAL OXIDOREDUCTASE (EUROFUNG)"/>
    <property type="match status" value="1"/>
</dbReference>
<dbReference type="SUPFAM" id="SSF50129">
    <property type="entry name" value="GroES-like"/>
    <property type="match status" value="1"/>
</dbReference>
<dbReference type="PANTHER" id="PTHR45348:SF2">
    <property type="entry name" value="ZINC-TYPE ALCOHOL DEHYDROGENASE-LIKE PROTEIN C2E1P3.01"/>
    <property type="match status" value="1"/>
</dbReference>
<dbReference type="InterPro" id="IPR013149">
    <property type="entry name" value="ADH-like_C"/>
</dbReference>
<proteinExistence type="inferred from homology"/>
<keyword evidence="2" id="KW-0560">Oxidoreductase</keyword>
<organism evidence="4 5">
    <name type="scientific">Xylaria multiplex</name>
    <dbReference type="NCBI Taxonomy" id="323545"/>
    <lineage>
        <taxon>Eukaryota</taxon>
        <taxon>Fungi</taxon>
        <taxon>Dikarya</taxon>
        <taxon>Ascomycota</taxon>
        <taxon>Pezizomycotina</taxon>
        <taxon>Sordariomycetes</taxon>
        <taxon>Xylariomycetidae</taxon>
        <taxon>Xylariales</taxon>
        <taxon>Xylariaceae</taxon>
        <taxon>Xylaria</taxon>
    </lineage>
</organism>
<keyword evidence="5" id="KW-1185">Reference proteome</keyword>
<dbReference type="CDD" id="cd08249">
    <property type="entry name" value="enoyl_reductase_like"/>
    <property type="match status" value="1"/>
</dbReference>
<dbReference type="EMBL" id="WUBL01000002">
    <property type="protein sequence ID" value="KAF2973157.1"/>
    <property type="molecule type" value="Genomic_DNA"/>
</dbReference>
<dbReference type="Pfam" id="PF08240">
    <property type="entry name" value="ADH_N"/>
    <property type="match status" value="1"/>
</dbReference>
<dbReference type="GO" id="GO:0016651">
    <property type="term" value="F:oxidoreductase activity, acting on NAD(P)H"/>
    <property type="evidence" value="ECO:0007669"/>
    <property type="project" value="InterPro"/>
</dbReference>
<comment type="similarity">
    <text evidence="1">Belongs to the zinc-containing alcohol dehydrogenase family.</text>
</comment>
<evidence type="ECO:0000313" key="4">
    <source>
        <dbReference type="EMBL" id="KAF2973157.1"/>
    </source>
</evidence>
<dbReference type="Gene3D" id="3.40.50.720">
    <property type="entry name" value="NAD(P)-binding Rossmann-like Domain"/>
    <property type="match status" value="1"/>
</dbReference>
<gene>
    <name evidence="4" type="ORF">GQX73_g452</name>
</gene>
<name>A0A7C8NDY6_9PEZI</name>